<feature type="non-terminal residue" evidence="2">
    <location>
        <position position="1"/>
    </location>
</feature>
<dbReference type="Proteomes" id="UP000229001">
    <property type="component" value="Unassembled WGS sequence"/>
</dbReference>
<gene>
    <name evidence="2" type="ORF">COS77_01360</name>
</gene>
<feature type="transmembrane region" description="Helical" evidence="1">
    <location>
        <begin position="55"/>
        <end position="73"/>
    </location>
</feature>
<reference evidence="3" key="1">
    <citation type="submission" date="2017-09" db="EMBL/GenBank/DDBJ databases">
        <title>Depth-based differentiation of microbial function through sediment-hosted aquifers and enrichment of novel symbionts in the deep terrestrial subsurface.</title>
        <authorList>
            <person name="Probst A.J."/>
            <person name="Ladd B."/>
            <person name="Jarett J.K."/>
            <person name="Geller-Mcgrath D.E."/>
            <person name="Sieber C.M.K."/>
            <person name="Emerson J.B."/>
            <person name="Anantharaman K."/>
            <person name="Thomas B.C."/>
            <person name="Malmstrom R."/>
            <person name="Stieglmeier M."/>
            <person name="Klingl A."/>
            <person name="Woyke T."/>
            <person name="Ryan C.M."/>
            <person name="Banfield J.F."/>
        </authorList>
    </citation>
    <scope>NUCLEOTIDE SEQUENCE [LARGE SCALE GENOMIC DNA]</scope>
</reference>
<dbReference type="AlphaFoldDB" id="A0A2M7AV79"/>
<keyword evidence="1" id="KW-0472">Membrane</keyword>
<name>A0A2M7AV79_9BACT</name>
<accession>A0A2M7AV79</accession>
<sequence>NLLNFGHVVLYTSTIAKYLTGAGKEKPAGNFFENVHISVDFPFCLLYIEVMVRKITIFFIVYLFLNILNLFLIDKAFAYSNTRKDFDQVLGEISDRKNNSSNYQFTASYKADLSDGYTAEIKPGDARAANLKAFLRKYNSDLYNHTDKIIEVSDKYGFDYRLLPAIAMQESNLCHLIPENSFNCWGWGIYGTTVTRFDSYDDAIETVGKGIKDHYIDEGLVTASAIMAKYTPSSKGSWQHGVNTFMKALE</sequence>
<protein>
    <recommendedName>
        <fullName evidence="4">Mannosyl-glycoprotein endo-beta-N-acetylglucosamidase-like domain-containing protein</fullName>
    </recommendedName>
</protein>
<organism evidence="2 3">
    <name type="scientific">Candidatus Roizmanbacteria bacterium CG06_land_8_20_14_3_00_34_14</name>
    <dbReference type="NCBI Taxonomy" id="1974848"/>
    <lineage>
        <taxon>Bacteria</taxon>
        <taxon>Candidatus Roizmaniibacteriota</taxon>
    </lineage>
</organism>
<comment type="caution">
    <text evidence="2">The sequence shown here is derived from an EMBL/GenBank/DDBJ whole genome shotgun (WGS) entry which is preliminary data.</text>
</comment>
<keyword evidence="1" id="KW-0812">Transmembrane</keyword>
<proteinExistence type="predicted"/>
<evidence type="ECO:0008006" key="4">
    <source>
        <dbReference type="Google" id="ProtNLM"/>
    </source>
</evidence>
<evidence type="ECO:0000256" key="1">
    <source>
        <dbReference type="SAM" id="Phobius"/>
    </source>
</evidence>
<evidence type="ECO:0000313" key="3">
    <source>
        <dbReference type="Proteomes" id="UP000229001"/>
    </source>
</evidence>
<evidence type="ECO:0000313" key="2">
    <source>
        <dbReference type="EMBL" id="PIU74463.1"/>
    </source>
</evidence>
<keyword evidence="1" id="KW-1133">Transmembrane helix</keyword>
<dbReference type="EMBL" id="PEVZ01000021">
    <property type="protein sequence ID" value="PIU74463.1"/>
    <property type="molecule type" value="Genomic_DNA"/>
</dbReference>